<keyword evidence="3" id="KW-0812">Transmembrane</keyword>
<sequence>MEFRLNFKLGLVAVIVLAVFVTLYYKYIYKRKEYIPVSFDEQIELGFNSDNFNITNNLNDTRQGLNELELREINNLMNTNKISFDQARLKRLERTLNQNNIDESGLPRDPKFRYFPESMLWEGIAITSIKPTAMQMDKLLEKLSVIHLDGEAAGGIEEVEEAKQVELVQLVEAVDPVEGAGAVEATKQQQTPHETPIHLRDRTEFWAYIESSPMRTNTTNSTVSLRWVSDTKPPPVYCLPKIHISYANKVKLGLGSTEVLQNGIADLAIQPNK</sequence>
<evidence type="ECO:0000313" key="4">
    <source>
        <dbReference type="EMBL" id="TIB37364.1"/>
    </source>
</evidence>
<keyword evidence="3" id="KW-1133">Transmembrane helix</keyword>
<organism evidence="4 5">
    <name type="scientific">Wallemia ichthyophaga</name>
    <dbReference type="NCBI Taxonomy" id="245174"/>
    <lineage>
        <taxon>Eukaryota</taxon>
        <taxon>Fungi</taxon>
        <taxon>Dikarya</taxon>
        <taxon>Basidiomycota</taxon>
        <taxon>Wallemiomycotina</taxon>
        <taxon>Wallemiomycetes</taxon>
        <taxon>Wallemiales</taxon>
        <taxon>Wallemiaceae</taxon>
        <taxon>Wallemia</taxon>
    </lineage>
</organism>
<dbReference type="Pfam" id="PF09435">
    <property type="entry name" value="DUF2015"/>
    <property type="match status" value="1"/>
</dbReference>
<gene>
    <name evidence="4" type="ORF">E3P86_02217</name>
</gene>
<feature type="transmembrane region" description="Helical" evidence="3">
    <location>
        <begin position="6"/>
        <end position="25"/>
    </location>
</feature>
<comment type="similarity">
    <text evidence="1">Belongs to the UPF0357 family.</text>
</comment>
<dbReference type="InterPro" id="IPR018559">
    <property type="entry name" value="DUF2015"/>
</dbReference>
<reference evidence="4 5" key="1">
    <citation type="submission" date="2019-03" db="EMBL/GenBank/DDBJ databases">
        <title>Sequencing 23 genomes of Wallemia ichthyophaga.</title>
        <authorList>
            <person name="Gostincar C."/>
        </authorList>
    </citation>
    <scope>NUCLEOTIDE SEQUENCE [LARGE SCALE GENOMIC DNA]</scope>
    <source>
        <strain evidence="4 5">EXF-6200</strain>
    </source>
</reference>
<dbReference type="AlphaFoldDB" id="A0A4V4M5I1"/>
<dbReference type="Proteomes" id="UP000310689">
    <property type="component" value="Unassembled WGS sequence"/>
</dbReference>
<protein>
    <submittedName>
        <fullName evidence="4">Uncharacterized protein</fullName>
    </submittedName>
</protein>
<evidence type="ECO:0000313" key="5">
    <source>
        <dbReference type="Proteomes" id="UP000310689"/>
    </source>
</evidence>
<keyword evidence="2" id="KW-0732">Signal</keyword>
<evidence type="ECO:0000256" key="3">
    <source>
        <dbReference type="SAM" id="Phobius"/>
    </source>
</evidence>
<dbReference type="PANTHER" id="PTHR28023:SF1">
    <property type="entry name" value="UPF0357 PROTEIN YCL012C"/>
    <property type="match status" value="1"/>
</dbReference>
<evidence type="ECO:0000256" key="2">
    <source>
        <dbReference type="ARBA" id="ARBA00022729"/>
    </source>
</evidence>
<name>A0A4V4M5I1_WALIC</name>
<dbReference type="PANTHER" id="PTHR28023">
    <property type="entry name" value="UPF0357 PROTEIN YCL012C"/>
    <property type="match status" value="1"/>
</dbReference>
<proteinExistence type="inferred from homology"/>
<dbReference type="EMBL" id="SPOI01000104">
    <property type="protein sequence ID" value="TIB37364.1"/>
    <property type="molecule type" value="Genomic_DNA"/>
</dbReference>
<accession>A0A4V4M5I1</accession>
<comment type="caution">
    <text evidence="4">The sequence shown here is derived from an EMBL/GenBank/DDBJ whole genome shotgun (WGS) entry which is preliminary data.</text>
</comment>
<keyword evidence="3" id="KW-0472">Membrane</keyword>
<evidence type="ECO:0000256" key="1">
    <source>
        <dbReference type="ARBA" id="ARBA00008325"/>
    </source>
</evidence>